<evidence type="ECO:0000313" key="1">
    <source>
        <dbReference type="EMBL" id="KXJ86373.1"/>
    </source>
</evidence>
<reference evidence="2" key="1">
    <citation type="submission" date="2016-02" db="EMBL/GenBank/DDBJ databases">
        <title>Draft genome sequence of Microdochium bolleyi, a fungal endophyte of beachgrass.</title>
        <authorList>
            <consortium name="DOE Joint Genome Institute"/>
            <person name="David A.S."/>
            <person name="May G."/>
            <person name="Haridas S."/>
            <person name="Lim J."/>
            <person name="Wang M."/>
            <person name="Labutti K."/>
            <person name="Lipzen A."/>
            <person name="Barry K."/>
            <person name="Grigoriev I.V."/>
        </authorList>
    </citation>
    <scope>NUCLEOTIDE SEQUENCE [LARGE SCALE GENOMIC DNA]</scope>
    <source>
        <strain evidence="2">J235TASD1</strain>
    </source>
</reference>
<accession>A0A136IN54</accession>
<evidence type="ECO:0000313" key="2">
    <source>
        <dbReference type="Proteomes" id="UP000070501"/>
    </source>
</evidence>
<sequence>MTSINNPSFDPIQRAVETLANHLITLYNTAEKEEMAYIESLGEECAETAAELFLERMNSTREQARQIRRIVVSWTGPDGPNTSKLLGDSGSLNQGWGVIQQTCDDAIKEIAKLYDTSGGSVEESSMGARE</sequence>
<dbReference type="AlphaFoldDB" id="A0A136IN54"/>
<organism evidence="1 2">
    <name type="scientific">Microdochium bolleyi</name>
    <dbReference type="NCBI Taxonomy" id="196109"/>
    <lineage>
        <taxon>Eukaryota</taxon>
        <taxon>Fungi</taxon>
        <taxon>Dikarya</taxon>
        <taxon>Ascomycota</taxon>
        <taxon>Pezizomycotina</taxon>
        <taxon>Sordariomycetes</taxon>
        <taxon>Xylariomycetidae</taxon>
        <taxon>Xylariales</taxon>
        <taxon>Microdochiaceae</taxon>
        <taxon>Microdochium</taxon>
    </lineage>
</organism>
<dbReference type="InParanoid" id="A0A136IN54"/>
<name>A0A136IN54_9PEZI</name>
<proteinExistence type="predicted"/>
<gene>
    <name evidence="1" type="ORF">Micbo1qcDRAFT_179909</name>
</gene>
<keyword evidence="2" id="KW-1185">Reference proteome</keyword>
<dbReference type="EMBL" id="KQ964268">
    <property type="protein sequence ID" value="KXJ86373.1"/>
    <property type="molecule type" value="Genomic_DNA"/>
</dbReference>
<dbReference type="Proteomes" id="UP000070501">
    <property type="component" value="Unassembled WGS sequence"/>
</dbReference>
<protein>
    <submittedName>
        <fullName evidence="1">Uncharacterized protein</fullName>
    </submittedName>
</protein>